<keyword evidence="7 8" id="KW-0464">Manganese</keyword>
<evidence type="ECO:0000256" key="8">
    <source>
        <dbReference type="HAMAP-Rule" id="MF_01521"/>
    </source>
</evidence>
<dbReference type="OrthoDB" id="53356at2157"/>
<keyword evidence="10" id="KW-1185">Reference proteome</keyword>
<evidence type="ECO:0000256" key="5">
    <source>
        <dbReference type="ARBA" id="ARBA00023065"/>
    </source>
</evidence>
<dbReference type="AlphaFoldDB" id="A0A166D8B5"/>
<feature type="transmembrane region" description="Helical" evidence="8">
    <location>
        <begin position="166"/>
        <end position="186"/>
    </location>
</feature>
<evidence type="ECO:0000313" key="9">
    <source>
        <dbReference type="EMBL" id="KZX15310.1"/>
    </source>
</evidence>
<dbReference type="InterPro" id="IPR003810">
    <property type="entry name" value="Mntp/YtaF"/>
</dbReference>
<organism evidence="9 10">
    <name type="scientific">Methanobrevibacter cuticularis</name>
    <dbReference type="NCBI Taxonomy" id="47311"/>
    <lineage>
        <taxon>Archaea</taxon>
        <taxon>Methanobacteriati</taxon>
        <taxon>Methanobacteriota</taxon>
        <taxon>Methanomada group</taxon>
        <taxon>Methanobacteria</taxon>
        <taxon>Methanobacteriales</taxon>
        <taxon>Methanobacteriaceae</taxon>
        <taxon>Methanobrevibacter</taxon>
    </lineage>
</organism>
<keyword evidence="1 8" id="KW-0813">Transport</keyword>
<dbReference type="GO" id="GO:0005886">
    <property type="term" value="C:plasma membrane"/>
    <property type="evidence" value="ECO:0007669"/>
    <property type="project" value="UniProtKB-SubCell"/>
</dbReference>
<keyword evidence="3 8" id="KW-0812">Transmembrane</keyword>
<dbReference type="PATRIC" id="fig|47311.3.peg.1718"/>
<comment type="function">
    <text evidence="8">Probably functions as a manganese efflux pump.</text>
</comment>
<dbReference type="PANTHER" id="PTHR35529:SF1">
    <property type="entry name" value="MANGANESE EFFLUX PUMP MNTP-RELATED"/>
    <property type="match status" value="1"/>
</dbReference>
<dbReference type="Pfam" id="PF02659">
    <property type="entry name" value="Mntp"/>
    <property type="match status" value="1"/>
</dbReference>
<dbReference type="STRING" id="47311.MBCUT_15790"/>
<evidence type="ECO:0000256" key="3">
    <source>
        <dbReference type="ARBA" id="ARBA00022692"/>
    </source>
</evidence>
<evidence type="ECO:0000313" key="10">
    <source>
        <dbReference type="Proteomes" id="UP000077275"/>
    </source>
</evidence>
<keyword evidence="4 8" id="KW-1133">Transmembrane helix</keyword>
<keyword evidence="6 8" id="KW-0472">Membrane</keyword>
<reference evidence="9 10" key="1">
    <citation type="submission" date="2016-04" db="EMBL/GenBank/DDBJ databases">
        <title>Genome sequence of Methanobrevibacter cuticularis DSM 11139.</title>
        <authorList>
            <person name="Poehlein A."/>
            <person name="Seedorf H."/>
            <person name="Daniel R."/>
        </authorList>
    </citation>
    <scope>NUCLEOTIDE SEQUENCE [LARGE SCALE GENOMIC DNA]</scope>
    <source>
        <strain evidence="9 10">DSM 11139</strain>
    </source>
</reference>
<keyword evidence="2 8" id="KW-1003">Cell membrane</keyword>
<feature type="transmembrane region" description="Helical" evidence="8">
    <location>
        <begin position="34"/>
        <end position="56"/>
    </location>
</feature>
<dbReference type="RefSeq" id="WP_067260134.1">
    <property type="nucleotide sequence ID" value="NZ_LWMW01000122.1"/>
</dbReference>
<evidence type="ECO:0000256" key="1">
    <source>
        <dbReference type="ARBA" id="ARBA00022448"/>
    </source>
</evidence>
<feature type="transmembrane region" description="Helical" evidence="8">
    <location>
        <begin position="6"/>
        <end position="27"/>
    </location>
</feature>
<dbReference type="InterPro" id="IPR022929">
    <property type="entry name" value="Put_MntP"/>
</dbReference>
<comment type="subcellular location">
    <subcellularLocation>
        <location evidence="8">Cell membrane</location>
        <topology evidence="8">Multi-pass membrane protein</topology>
    </subcellularLocation>
</comment>
<dbReference type="GO" id="GO:0005384">
    <property type="term" value="F:manganese ion transmembrane transporter activity"/>
    <property type="evidence" value="ECO:0007669"/>
    <property type="project" value="UniProtKB-UniRule"/>
</dbReference>
<name>A0A166D8B5_9EURY</name>
<protein>
    <recommendedName>
        <fullName evidence="8">Putative manganese efflux pump MntP</fullName>
    </recommendedName>
</protein>
<comment type="caution">
    <text evidence="9">The sequence shown here is derived from an EMBL/GenBank/DDBJ whole genome shotgun (WGS) entry which is preliminary data.</text>
</comment>
<dbReference type="EMBL" id="LWMW01000122">
    <property type="protein sequence ID" value="KZX15310.1"/>
    <property type="molecule type" value="Genomic_DNA"/>
</dbReference>
<comment type="similarity">
    <text evidence="8">Belongs to the MntP (TC 9.B.29) family.</text>
</comment>
<feature type="transmembrane region" description="Helical" evidence="8">
    <location>
        <begin position="133"/>
        <end position="154"/>
    </location>
</feature>
<evidence type="ECO:0000256" key="6">
    <source>
        <dbReference type="ARBA" id="ARBA00023136"/>
    </source>
</evidence>
<evidence type="ECO:0000256" key="7">
    <source>
        <dbReference type="ARBA" id="ARBA00023211"/>
    </source>
</evidence>
<dbReference type="HAMAP" id="MF_01521">
    <property type="entry name" value="MntP_pump"/>
    <property type="match status" value="1"/>
</dbReference>
<evidence type="ECO:0000256" key="2">
    <source>
        <dbReference type="ARBA" id="ARBA00022475"/>
    </source>
</evidence>
<gene>
    <name evidence="8 9" type="primary">mntP</name>
    <name evidence="9" type="ORF">MBCUT_15790</name>
</gene>
<feature type="transmembrane region" description="Helical" evidence="8">
    <location>
        <begin position="107"/>
        <end position="127"/>
    </location>
</feature>
<dbReference type="Proteomes" id="UP000077275">
    <property type="component" value="Unassembled WGS sequence"/>
</dbReference>
<accession>A0A166D8B5</accession>
<keyword evidence="5 8" id="KW-0406">Ion transport</keyword>
<proteinExistence type="inferred from homology"/>
<sequence>MDIYSIFLIAIALAMDAFSVSLTKGFIIKNIRIYQIIVIGLFFGGFQVGMPVLGWIAGEQIREIVSSIAPYIAFILLLIIGLKMIYDSAIDEEEKEESSKSSFSYKELTLLAIATSIDAFAVGITFSFLNIPILIPVTIIGITTFLLSETGIFIGKKLGHLFGNKFEIIGGVILILLGLNILLQGLGFY</sequence>
<feature type="transmembrane region" description="Helical" evidence="8">
    <location>
        <begin position="68"/>
        <end position="86"/>
    </location>
</feature>
<dbReference type="PANTHER" id="PTHR35529">
    <property type="entry name" value="MANGANESE EFFLUX PUMP MNTP-RELATED"/>
    <property type="match status" value="1"/>
</dbReference>
<evidence type="ECO:0000256" key="4">
    <source>
        <dbReference type="ARBA" id="ARBA00022989"/>
    </source>
</evidence>